<dbReference type="InterPro" id="IPR025714">
    <property type="entry name" value="Methyltranfer_dom"/>
</dbReference>
<protein>
    <submittedName>
        <fullName evidence="2">Methyltransferase domain-containing protein</fullName>
    </submittedName>
</protein>
<dbReference type="AlphaFoldDB" id="A0A1I0HBN1"/>
<dbReference type="CDD" id="cd02440">
    <property type="entry name" value="AdoMet_MTases"/>
    <property type="match status" value="1"/>
</dbReference>
<keyword evidence="2" id="KW-0489">Methyltransferase</keyword>
<evidence type="ECO:0000313" key="2">
    <source>
        <dbReference type="EMBL" id="SET81207.1"/>
    </source>
</evidence>
<gene>
    <name evidence="2" type="ORF">SAMN05421811_104229</name>
</gene>
<keyword evidence="2" id="KW-0808">Transferase</keyword>
<dbReference type="Pfam" id="PF13847">
    <property type="entry name" value="Methyltransf_31"/>
    <property type="match status" value="1"/>
</dbReference>
<accession>A0A1I0HBN1</accession>
<proteinExistence type="predicted"/>
<dbReference type="GO" id="GO:0008168">
    <property type="term" value="F:methyltransferase activity"/>
    <property type="evidence" value="ECO:0007669"/>
    <property type="project" value="UniProtKB-KW"/>
</dbReference>
<dbReference type="InterPro" id="IPR029063">
    <property type="entry name" value="SAM-dependent_MTases_sf"/>
</dbReference>
<dbReference type="GO" id="GO:0032259">
    <property type="term" value="P:methylation"/>
    <property type="evidence" value="ECO:0007669"/>
    <property type="project" value="UniProtKB-KW"/>
</dbReference>
<evidence type="ECO:0000313" key="3">
    <source>
        <dbReference type="Proteomes" id="UP000199361"/>
    </source>
</evidence>
<dbReference type="RefSeq" id="WP_177240660.1">
    <property type="nucleotide sequence ID" value="NZ_FOHX01000004.1"/>
</dbReference>
<dbReference type="Proteomes" id="UP000199361">
    <property type="component" value="Unassembled WGS sequence"/>
</dbReference>
<name>A0A1I0HBN1_9ACTN</name>
<keyword evidence="3" id="KW-1185">Reference proteome</keyword>
<evidence type="ECO:0000259" key="1">
    <source>
        <dbReference type="Pfam" id="PF13847"/>
    </source>
</evidence>
<sequence>MTRPASAPHDSPYLLGASSAEHRRLLAQGTLLREAAQHLLGRLPLPAPARAIDVGCGPLGILDLLSDRVGPHGTVVGLDNNEQMIIWARQSIAQLGLANVTTTLGTLQGDSQPAFDLTHCRLLLINSTDPAAIVASMAAATRPGGWIAVQEYDWATWHCDPPHPAWDTLKTLLAPVFGGDVHIGARLASLLRDAAGCQDVHTAAHAHYWRAANPCQRLLLHFVDLFDERLRACGIAPHTLATLKRELGDHLARPATVVRESLLVQAWGRKP</sequence>
<dbReference type="STRING" id="568860.SAMN05421811_104229"/>
<organism evidence="2 3">
    <name type="scientific">Nonomuraea wenchangensis</name>
    <dbReference type="NCBI Taxonomy" id="568860"/>
    <lineage>
        <taxon>Bacteria</taxon>
        <taxon>Bacillati</taxon>
        <taxon>Actinomycetota</taxon>
        <taxon>Actinomycetes</taxon>
        <taxon>Streptosporangiales</taxon>
        <taxon>Streptosporangiaceae</taxon>
        <taxon>Nonomuraea</taxon>
    </lineage>
</organism>
<reference evidence="2 3" key="1">
    <citation type="submission" date="2016-10" db="EMBL/GenBank/DDBJ databases">
        <authorList>
            <person name="de Groot N.N."/>
        </authorList>
    </citation>
    <scope>NUCLEOTIDE SEQUENCE [LARGE SCALE GENOMIC DNA]</scope>
    <source>
        <strain evidence="2 3">CGMCC 4.5598</strain>
    </source>
</reference>
<dbReference type="SUPFAM" id="SSF53335">
    <property type="entry name" value="S-adenosyl-L-methionine-dependent methyltransferases"/>
    <property type="match status" value="1"/>
</dbReference>
<feature type="domain" description="Methyltransferase" evidence="1">
    <location>
        <begin position="50"/>
        <end position="153"/>
    </location>
</feature>
<dbReference type="EMBL" id="FOHX01000004">
    <property type="protein sequence ID" value="SET81207.1"/>
    <property type="molecule type" value="Genomic_DNA"/>
</dbReference>
<dbReference type="Gene3D" id="3.40.50.150">
    <property type="entry name" value="Vaccinia Virus protein VP39"/>
    <property type="match status" value="1"/>
</dbReference>